<reference evidence="1" key="2">
    <citation type="submission" date="2020-09" db="EMBL/GenBank/DDBJ databases">
        <authorList>
            <person name="Sun Q."/>
            <person name="Ohkuma M."/>
        </authorList>
    </citation>
    <scope>NUCLEOTIDE SEQUENCE</scope>
    <source>
        <strain evidence="1">JCM 4369</strain>
    </source>
</reference>
<keyword evidence="2" id="KW-1185">Reference proteome</keyword>
<protein>
    <submittedName>
        <fullName evidence="1">Uncharacterized protein</fullName>
    </submittedName>
</protein>
<comment type="caution">
    <text evidence="1">The sequence shown here is derived from an EMBL/GenBank/DDBJ whole genome shotgun (WGS) entry which is preliminary data.</text>
</comment>
<reference evidence="1" key="1">
    <citation type="journal article" date="2014" name="Int. J. Syst. Evol. Microbiol.">
        <title>Complete genome sequence of Corynebacterium casei LMG S-19264T (=DSM 44701T), isolated from a smear-ripened cheese.</title>
        <authorList>
            <consortium name="US DOE Joint Genome Institute (JGI-PGF)"/>
            <person name="Walter F."/>
            <person name="Albersmeier A."/>
            <person name="Kalinowski J."/>
            <person name="Ruckert C."/>
        </authorList>
    </citation>
    <scope>NUCLEOTIDE SEQUENCE</scope>
    <source>
        <strain evidence="1">JCM 4369</strain>
    </source>
</reference>
<evidence type="ECO:0000313" key="2">
    <source>
        <dbReference type="Proteomes" id="UP000618795"/>
    </source>
</evidence>
<name>A0A918IH71_9ACTN</name>
<gene>
    <name evidence="1" type="ORF">GCM10010260_59100</name>
</gene>
<dbReference type="EMBL" id="BMTD01000015">
    <property type="protein sequence ID" value="GGV12536.1"/>
    <property type="molecule type" value="Genomic_DNA"/>
</dbReference>
<evidence type="ECO:0000313" key="1">
    <source>
        <dbReference type="EMBL" id="GGV12536.1"/>
    </source>
</evidence>
<accession>A0A918IH71</accession>
<dbReference type="Proteomes" id="UP000618795">
    <property type="component" value="Unassembled WGS sequence"/>
</dbReference>
<organism evidence="1 2">
    <name type="scientific">Streptomyces filipinensis</name>
    <dbReference type="NCBI Taxonomy" id="66887"/>
    <lineage>
        <taxon>Bacteria</taxon>
        <taxon>Bacillati</taxon>
        <taxon>Actinomycetota</taxon>
        <taxon>Actinomycetes</taxon>
        <taxon>Kitasatosporales</taxon>
        <taxon>Streptomycetaceae</taxon>
        <taxon>Streptomyces</taxon>
    </lineage>
</organism>
<proteinExistence type="predicted"/>
<dbReference type="AlphaFoldDB" id="A0A918IH71"/>
<sequence>MHGGDGLDRVVEAVAALPAVAEDPVVVHPTDHVIHAGADLAVRGVVVLLALRL</sequence>